<feature type="domain" description="PA" evidence="5">
    <location>
        <begin position="143"/>
        <end position="217"/>
    </location>
</feature>
<dbReference type="Proteomes" id="UP001515500">
    <property type="component" value="Chromosome 10"/>
</dbReference>
<dbReference type="InterPro" id="IPR036852">
    <property type="entry name" value="Peptidase_S8/S53_dom_sf"/>
</dbReference>
<comment type="similarity">
    <text evidence="1 3">Belongs to the peptidase S8 family.</text>
</comment>
<gene>
    <name evidence="7" type="primary">LOC120270339</name>
</gene>
<name>A0AB40C0V9_DIOCR</name>
<protein>
    <submittedName>
        <fullName evidence="7">Subtilisin-like protease 4</fullName>
    </submittedName>
</protein>
<dbReference type="PROSITE" id="PS51892">
    <property type="entry name" value="SUBTILASE"/>
    <property type="match status" value="1"/>
</dbReference>
<dbReference type="GO" id="GO:0004252">
    <property type="term" value="F:serine-type endopeptidase activity"/>
    <property type="evidence" value="ECO:0007669"/>
    <property type="project" value="InterPro"/>
</dbReference>
<evidence type="ECO:0000256" key="3">
    <source>
        <dbReference type="PROSITE-ProRule" id="PRU01240"/>
    </source>
</evidence>
<dbReference type="Pfam" id="PF00082">
    <property type="entry name" value="Peptidase_S8"/>
    <property type="match status" value="1"/>
</dbReference>
<evidence type="ECO:0000256" key="1">
    <source>
        <dbReference type="ARBA" id="ARBA00011073"/>
    </source>
</evidence>
<dbReference type="GeneID" id="120270339"/>
<accession>A0AB40C0V9</accession>
<evidence type="ECO:0000259" key="4">
    <source>
        <dbReference type="Pfam" id="PF00082"/>
    </source>
</evidence>
<sequence>MAPRAFISVYKNCWIDIGFPSVDVIAGIDQAIQDGVDILQMSIVPKHPLPDSFSKDDVAIGTYSAMQKDIFPCVAVGNNGPSLETLGCAAPWDMVVGATTIDRRIRVTGNGQQFHGESAYQPNIVTNKFLPLIFPGSNGQIDQLICRNNSLNGINVRGKIVMCYAMGRGTENIEKGDVVKNAGGVGMIIMNLLPDGFITYSTTHHLPVSRVSYIDSLQIEDYIATNSTPIAKITFGGAIFGTRPALALAYFSSRGPTKYNGNIVKPDVIAPGVNILSAWTAEVGPFPLV</sequence>
<keyword evidence="2" id="KW-0732">Signal</keyword>
<evidence type="ECO:0000313" key="7">
    <source>
        <dbReference type="RefSeq" id="XP_039133277.1"/>
    </source>
</evidence>
<reference evidence="7" key="1">
    <citation type="submission" date="2025-08" db="UniProtKB">
        <authorList>
            <consortium name="RefSeq"/>
        </authorList>
    </citation>
    <scope>IDENTIFICATION</scope>
</reference>
<evidence type="ECO:0000259" key="5">
    <source>
        <dbReference type="Pfam" id="PF02225"/>
    </source>
</evidence>
<feature type="domain" description="Peptidase S8/S53" evidence="4">
    <location>
        <begin position="19"/>
        <end position="274"/>
    </location>
</feature>
<dbReference type="InterPro" id="IPR045051">
    <property type="entry name" value="SBT"/>
</dbReference>
<dbReference type="Gene3D" id="3.40.50.200">
    <property type="entry name" value="Peptidase S8/S53 domain"/>
    <property type="match status" value="1"/>
</dbReference>
<dbReference type="CDD" id="cd02120">
    <property type="entry name" value="PA_subtilisin_like"/>
    <property type="match status" value="1"/>
</dbReference>
<dbReference type="InterPro" id="IPR000209">
    <property type="entry name" value="Peptidase_S8/S53_dom"/>
</dbReference>
<dbReference type="AlphaFoldDB" id="A0AB40C0V9"/>
<dbReference type="PANTHER" id="PTHR10795">
    <property type="entry name" value="PROPROTEIN CONVERTASE SUBTILISIN/KEXIN"/>
    <property type="match status" value="1"/>
</dbReference>
<evidence type="ECO:0000313" key="6">
    <source>
        <dbReference type="Proteomes" id="UP001515500"/>
    </source>
</evidence>
<proteinExistence type="inferred from homology"/>
<dbReference type="Pfam" id="PF02225">
    <property type="entry name" value="PA"/>
    <property type="match status" value="1"/>
</dbReference>
<dbReference type="RefSeq" id="XP_039133277.1">
    <property type="nucleotide sequence ID" value="XM_039277343.1"/>
</dbReference>
<organism evidence="6 7">
    <name type="scientific">Dioscorea cayennensis subsp. rotundata</name>
    <name type="common">White Guinea yam</name>
    <name type="synonym">Dioscorea rotundata</name>
    <dbReference type="NCBI Taxonomy" id="55577"/>
    <lineage>
        <taxon>Eukaryota</taxon>
        <taxon>Viridiplantae</taxon>
        <taxon>Streptophyta</taxon>
        <taxon>Embryophyta</taxon>
        <taxon>Tracheophyta</taxon>
        <taxon>Spermatophyta</taxon>
        <taxon>Magnoliopsida</taxon>
        <taxon>Liliopsida</taxon>
        <taxon>Dioscoreales</taxon>
        <taxon>Dioscoreaceae</taxon>
        <taxon>Dioscorea</taxon>
    </lineage>
</organism>
<keyword evidence="6" id="KW-1185">Reference proteome</keyword>
<dbReference type="Gene3D" id="3.50.30.30">
    <property type="match status" value="1"/>
</dbReference>
<dbReference type="GO" id="GO:0006508">
    <property type="term" value="P:proteolysis"/>
    <property type="evidence" value="ECO:0007669"/>
    <property type="project" value="InterPro"/>
</dbReference>
<evidence type="ECO:0000256" key="2">
    <source>
        <dbReference type="ARBA" id="ARBA00022729"/>
    </source>
</evidence>
<dbReference type="SUPFAM" id="SSF52743">
    <property type="entry name" value="Subtilisin-like"/>
    <property type="match status" value="1"/>
</dbReference>
<dbReference type="InterPro" id="IPR003137">
    <property type="entry name" value="PA_domain"/>
</dbReference>
<comment type="caution">
    <text evidence="3">Lacks conserved residue(s) required for the propagation of feature annotation.</text>
</comment>